<keyword evidence="1" id="KW-0802">TPR repeat</keyword>
<keyword evidence="2" id="KW-0812">Transmembrane</keyword>
<evidence type="ECO:0000313" key="4">
    <source>
        <dbReference type="Proteomes" id="UP000002222"/>
    </source>
</evidence>
<protein>
    <submittedName>
        <fullName evidence="3">Uncharacterized protein</fullName>
    </submittedName>
</protein>
<dbReference type="RefSeq" id="WP_012857181.1">
    <property type="nucleotide sequence ID" value="NC_013512.1"/>
</dbReference>
<dbReference type="KEGG" id="sdl:Sdel_1412"/>
<dbReference type="eggNOG" id="COG0457">
    <property type="taxonomic scope" value="Bacteria"/>
</dbReference>
<feature type="repeat" description="TPR" evidence="1">
    <location>
        <begin position="140"/>
        <end position="173"/>
    </location>
</feature>
<name>D1B2W0_SULD5</name>
<dbReference type="AlphaFoldDB" id="D1B2W0"/>
<organism evidence="3 4">
    <name type="scientific">Sulfurospirillum deleyianum (strain ATCC 51133 / DSM 6946 / 5175)</name>
    <dbReference type="NCBI Taxonomy" id="525898"/>
    <lineage>
        <taxon>Bacteria</taxon>
        <taxon>Pseudomonadati</taxon>
        <taxon>Campylobacterota</taxon>
        <taxon>Epsilonproteobacteria</taxon>
        <taxon>Campylobacterales</taxon>
        <taxon>Sulfurospirillaceae</taxon>
        <taxon>Sulfurospirillum</taxon>
    </lineage>
</organism>
<reference evidence="3 4" key="2">
    <citation type="journal article" date="2010" name="Stand. Genomic Sci.">
        <title>Complete genome sequence of Sulfurospirillum deleyianum type strain (5175).</title>
        <authorList>
            <person name="Sikorski J."/>
            <person name="Lapidus A."/>
            <person name="Copeland A."/>
            <person name="Glavina Del Rio T."/>
            <person name="Nolan M."/>
            <person name="Lucas S."/>
            <person name="Chen F."/>
            <person name="Tice H."/>
            <person name="Cheng J.F."/>
            <person name="Saunders E."/>
            <person name="Bruce D."/>
            <person name="Goodwin L."/>
            <person name="Pitluck S."/>
            <person name="Ovchinnikova G."/>
            <person name="Pati A."/>
            <person name="Ivanova N."/>
            <person name="Mavromatis K."/>
            <person name="Chen A."/>
            <person name="Palaniappan K."/>
            <person name="Chain P."/>
            <person name="Land M."/>
            <person name="Hauser L."/>
            <person name="Chang Y.J."/>
            <person name="Jeffries C.D."/>
            <person name="Brettin T."/>
            <person name="Detter J.C."/>
            <person name="Han C."/>
            <person name="Rohde M."/>
            <person name="Lang E."/>
            <person name="Spring S."/>
            <person name="Goker M."/>
            <person name="Bristow J."/>
            <person name="Eisen J.A."/>
            <person name="Markowitz V."/>
            <person name="Hugenholtz P."/>
            <person name="Kyrpides N.C."/>
            <person name="Klenk H.P."/>
        </authorList>
    </citation>
    <scope>NUCLEOTIDE SEQUENCE [LARGE SCALE GENOMIC DNA]</scope>
    <source>
        <strain evidence="4">ATCC 51133 / DSM 6946 / 5175</strain>
    </source>
</reference>
<dbReference type="PROSITE" id="PS50005">
    <property type="entry name" value="TPR"/>
    <property type="match status" value="1"/>
</dbReference>
<proteinExistence type="predicted"/>
<dbReference type="EMBL" id="CP001816">
    <property type="protein sequence ID" value="ACZ12430.1"/>
    <property type="molecule type" value="Genomic_DNA"/>
</dbReference>
<dbReference type="InterPro" id="IPR019734">
    <property type="entry name" value="TPR_rpt"/>
</dbReference>
<keyword evidence="2" id="KW-0472">Membrane</keyword>
<evidence type="ECO:0000256" key="1">
    <source>
        <dbReference type="PROSITE-ProRule" id="PRU00339"/>
    </source>
</evidence>
<keyword evidence="4" id="KW-1185">Reference proteome</keyword>
<dbReference type="HOGENOM" id="CLU_1288340_0_0_7"/>
<evidence type="ECO:0000256" key="2">
    <source>
        <dbReference type="SAM" id="Phobius"/>
    </source>
</evidence>
<dbReference type="SUPFAM" id="SSF48452">
    <property type="entry name" value="TPR-like"/>
    <property type="match status" value="1"/>
</dbReference>
<keyword evidence="2" id="KW-1133">Transmembrane helix</keyword>
<gene>
    <name evidence="3" type="ordered locus">Sdel_1412</name>
</gene>
<dbReference type="InterPro" id="IPR011990">
    <property type="entry name" value="TPR-like_helical_dom_sf"/>
</dbReference>
<dbReference type="OrthoDB" id="5339479at2"/>
<dbReference type="Gene3D" id="1.25.40.10">
    <property type="entry name" value="Tetratricopeptide repeat domain"/>
    <property type="match status" value="1"/>
</dbReference>
<feature type="transmembrane region" description="Helical" evidence="2">
    <location>
        <begin position="21"/>
        <end position="42"/>
    </location>
</feature>
<reference evidence="4" key="1">
    <citation type="submission" date="2009-11" db="EMBL/GenBank/DDBJ databases">
        <title>The complete genome of Sulfurospirillum deleyianum DSM 6946.</title>
        <authorList>
            <consortium name="US DOE Joint Genome Institute (JGI-PGF)"/>
            <person name="Lucas S."/>
            <person name="Copeland A."/>
            <person name="Lapidus A."/>
            <person name="Glavina del Rio T."/>
            <person name="Dalin E."/>
            <person name="Tice H."/>
            <person name="Bruce D."/>
            <person name="Goodwin L."/>
            <person name="Pitluck S."/>
            <person name="Kyrpides N."/>
            <person name="Mavromatis K."/>
            <person name="Ivanova N."/>
            <person name="Ovchinnikova G."/>
            <person name="Munk A.C."/>
            <person name="Lu M."/>
            <person name="Brettin T."/>
            <person name="Detter J.C."/>
            <person name="Han C."/>
            <person name="Tapia R."/>
            <person name="Larimer F."/>
            <person name="Land M."/>
            <person name="Hauser L."/>
            <person name="Markowitz V."/>
            <person name="Cheng J.F."/>
            <person name="Hugenholtz P."/>
            <person name="Woyke T."/>
            <person name="Wu D."/>
            <person name="Aumann P."/>
            <person name="Schneider S."/>
            <person name="Lang E."/>
            <person name="Spring S."/>
            <person name="Klenk H.P."/>
            <person name="Eisen J.A."/>
        </authorList>
    </citation>
    <scope>NUCLEOTIDE SEQUENCE [LARGE SCALE GENOMIC DNA]</scope>
    <source>
        <strain evidence="4">ATCC 51133 / DSM 6946 / 5175</strain>
    </source>
</reference>
<evidence type="ECO:0000313" key="3">
    <source>
        <dbReference type="EMBL" id="ACZ12430.1"/>
    </source>
</evidence>
<dbReference type="STRING" id="525898.Sdel_1412"/>
<accession>D1B2W0</accession>
<dbReference type="Proteomes" id="UP000002222">
    <property type="component" value="Chromosome"/>
</dbReference>
<sequence precursor="true">MTHNRFEELEKRCKTLYKKQLLKIGAGVIGVGVVCVGSILSLKQTPPQEVLVSQTLSLPLSEEAQTPKPHERVEDVNETVVEVVEVEKEPEAFNEPVLFLAPHFTPKKKAKLPQKEIEAANHLLHTERVLMNHFQQMSNYENAYALAQFYFEQKAYYEAIAWTKKANKLNPNSDVTWLIYAKSKFALGEVEVAIDALERILEYIKSKELQELLEFYKGQQ</sequence>
<dbReference type="Pfam" id="PF12895">
    <property type="entry name" value="ANAPC3"/>
    <property type="match status" value="1"/>
</dbReference>